<feature type="region of interest" description="Disordered" evidence="1">
    <location>
        <begin position="197"/>
        <end position="249"/>
    </location>
</feature>
<keyword evidence="3" id="KW-1185">Reference proteome</keyword>
<feature type="compositionally biased region" description="Acidic residues" evidence="1">
    <location>
        <begin position="109"/>
        <end position="123"/>
    </location>
</feature>
<feature type="compositionally biased region" description="Low complexity" evidence="1">
    <location>
        <begin position="237"/>
        <end position="247"/>
    </location>
</feature>
<dbReference type="AlphaFoldDB" id="F2UN06"/>
<dbReference type="Proteomes" id="UP000007799">
    <property type="component" value="Unassembled WGS sequence"/>
</dbReference>
<dbReference type="GeneID" id="16069999"/>
<evidence type="ECO:0000313" key="2">
    <source>
        <dbReference type="EMBL" id="EGD78505.1"/>
    </source>
</evidence>
<evidence type="ECO:0000256" key="1">
    <source>
        <dbReference type="SAM" id="MobiDB-lite"/>
    </source>
</evidence>
<gene>
    <name evidence="2" type="ORF">PTSG_09203</name>
</gene>
<protein>
    <submittedName>
        <fullName evidence="2">Uncharacterized protein</fullName>
    </submittedName>
</protein>
<sequence>MSDTVSVSEWALIAEQLFAMLPVQGDAVTLMSAMHARCTRRDGVRAFCNLMMTCRELYLDLPWAMPKWCLSDVLLTETAYNTFISRAACQRMLIVDWMDTFQPALVRVEEEEEEDEDDDDEDTSAGGTSTTTVSREVWLENRFLAYTWLGVTWDSRCPFLQAKLMTTPRTAGGFWSTFARCGRVHFAKLSAMDAWATASHDEQMEEEAVEEGQAAEGMEDTRDMNTAPPEQHKHQQQEQQYQQQHQQQPRRPAVFSLVATLHNQQQVDRWSALRDTTLAGVQGSRVDLTVTAGLSSLAARDVNKLYLSTLEAAVDQVSFEKVAHVNWMTHETQRSIRGTFAGVERLVLNNAASVNDISVLAGIPAITLSWYSCPHQPVDLASPAGVDLSPLSSIKELSLIRVRFANEQQAFATAQQLKLSRVALRCDTLQAANVKLHSLLTAPDVLHLPNATHIELVSTFRVKRVTCPARIDTLIIDDFSHTPPAIPEFEHAHKVDLNLNTPLTREQLADLGRRVDSLVLRGTTVAHMADLQDIPDDVHVQLMSVCVDGPVPTCVNALEVYLEGIDGYRGAWMSNVPNLLLPGLLQHRRVHDLHLLSGRKLLHLSECNFAGELSRCDRLDLSLCSGSVSVSRIESLIIEKAILGLSCSATADGSGAGRKTMARAREQLVVTGVRDVAHCRLQHCSIEAFAGCIEHVQRLILSRCTFDSVDDLPSVGSLVLRECTTEDKAWRWPDVVMTGRTPAEMAHVLMQGKERCEPRYWSW</sequence>
<dbReference type="KEGG" id="sre:PTSG_09203"/>
<organism evidence="3">
    <name type="scientific">Salpingoeca rosetta (strain ATCC 50818 / BSB-021)</name>
    <dbReference type="NCBI Taxonomy" id="946362"/>
    <lineage>
        <taxon>Eukaryota</taxon>
        <taxon>Choanoflagellata</taxon>
        <taxon>Craspedida</taxon>
        <taxon>Salpingoecidae</taxon>
        <taxon>Salpingoeca</taxon>
    </lineage>
</organism>
<feature type="region of interest" description="Disordered" evidence="1">
    <location>
        <begin position="108"/>
        <end position="131"/>
    </location>
</feature>
<dbReference type="eggNOG" id="ENOG502S13E">
    <property type="taxonomic scope" value="Eukaryota"/>
</dbReference>
<name>F2UN06_SALR5</name>
<reference evidence="2" key="1">
    <citation type="submission" date="2009-08" db="EMBL/GenBank/DDBJ databases">
        <title>Annotation of Salpingoeca rosetta.</title>
        <authorList>
            <consortium name="The Broad Institute Genome Sequencing Platform"/>
            <person name="Russ C."/>
            <person name="Cuomo C."/>
            <person name="Burger G."/>
            <person name="Gray M.W."/>
            <person name="Holland P.W.H."/>
            <person name="King N."/>
            <person name="Lang F.B.F."/>
            <person name="Roger A.J."/>
            <person name="Ruiz-Trillo I."/>
            <person name="Young S.K."/>
            <person name="Zeng Q."/>
            <person name="Gargeya S."/>
            <person name="Alvarado L."/>
            <person name="Berlin A."/>
            <person name="Chapman S.B."/>
            <person name="Chen Z."/>
            <person name="Freedman E."/>
            <person name="Gellesch M."/>
            <person name="Goldberg J."/>
            <person name="Griggs A."/>
            <person name="Gujja S."/>
            <person name="Heilman E."/>
            <person name="Heiman D."/>
            <person name="Howarth C."/>
            <person name="Mehta T."/>
            <person name="Neiman D."/>
            <person name="Pearson M."/>
            <person name="Roberts A."/>
            <person name="Saif S."/>
            <person name="Shea T."/>
            <person name="Shenoy N."/>
            <person name="Sisk P."/>
            <person name="Stolte C."/>
            <person name="Sykes S."/>
            <person name="White J."/>
            <person name="Yandava C."/>
            <person name="Haas B."/>
            <person name="Nusbaum C."/>
            <person name="Birren B."/>
        </authorList>
    </citation>
    <scope>NUCLEOTIDE SEQUENCE [LARGE SCALE GENOMIC DNA]</scope>
    <source>
        <strain evidence="2">ATCC 50818</strain>
    </source>
</reference>
<dbReference type="EMBL" id="GL832983">
    <property type="protein sequence ID" value="EGD78505.1"/>
    <property type="molecule type" value="Genomic_DNA"/>
</dbReference>
<evidence type="ECO:0000313" key="3">
    <source>
        <dbReference type="Proteomes" id="UP000007799"/>
    </source>
</evidence>
<proteinExistence type="predicted"/>
<accession>F2UN06</accession>
<dbReference type="InParanoid" id="F2UN06"/>
<dbReference type="RefSeq" id="XP_004989454.1">
    <property type="nucleotide sequence ID" value="XM_004989397.1"/>
</dbReference>